<gene>
    <name evidence="1" type="ORF">CES86_3950</name>
</gene>
<reference evidence="1 2" key="1">
    <citation type="submission" date="2017-07" db="EMBL/GenBank/DDBJ databases">
        <title>Draft genome of Ochrobactrum lupini type strain LUP21.</title>
        <authorList>
            <person name="Krzyzanowska D.M."/>
            <person name="Jafra S."/>
        </authorList>
    </citation>
    <scope>NUCLEOTIDE SEQUENCE [LARGE SCALE GENOMIC DNA]</scope>
    <source>
        <strain evidence="1 2">LUP21</strain>
    </source>
</reference>
<dbReference type="Proteomes" id="UP000216363">
    <property type="component" value="Unassembled WGS sequence"/>
</dbReference>
<evidence type="ECO:0000313" key="1">
    <source>
        <dbReference type="EMBL" id="OYR26482.1"/>
    </source>
</evidence>
<dbReference type="AlphaFoldDB" id="A0A256GH84"/>
<dbReference type="EMBL" id="NNRN01000055">
    <property type="protein sequence ID" value="OYR26482.1"/>
    <property type="molecule type" value="Genomic_DNA"/>
</dbReference>
<organism evidence="1 2">
    <name type="scientific">Brucella lupini</name>
    <dbReference type="NCBI Taxonomy" id="255457"/>
    <lineage>
        <taxon>Bacteria</taxon>
        <taxon>Pseudomonadati</taxon>
        <taxon>Pseudomonadota</taxon>
        <taxon>Alphaproteobacteria</taxon>
        <taxon>Hyphomicrobiales</taxon>
        <taxon>Brucellaceae</taxon>
        <taxon>Brucella/Ochrobactrum group</taxon>
        <taxon>Brucella</taxon>
    </lineage>
</organism>
<comment type="caution">
    <text evidence="1">The sequence shown here is derived from an EMBL/GenBank/DDBJ whole genome shotgun (WGS) entry which is preliminary data.</text>
</comment>
<sequence>MEDFDWAGLAASRLFNPRDPIGVVLARGVYCNILSNGKGFRAQPKANFIVLFTFFKINVPLIDRSVL</sequence>
<evidence type="ECO:0000313" key="2">
    <source>
        <dbReference type="Proteomes" id="UP000216363"/>
    </source>
</evidence>
<name>A0A256GH84_9HYPH</name>
<protein>
    <submittedName>
        <fullName evidence="1">Uncharacterized protein</fullName>
    </submittedName>
</protein>
<proteinExistence type="predicted"/>
<accession>A0A256GH84</accession>